<dbReference type="EMBL" id="JAAGAX010000008">
    <property type="protein sequence ID" value="KAF2307631.1"/>
    <property type="molecule type" value="Genomic_DNA"/>
</dbReference>
<dbReference type="InterPro" id="IPR032861">
    <property type="entry name" value="TAXi_N"/>
</dbReference>
<evidence type="ECO:0000256" key="1">
    <source>
        <dbReference type="ARBA" id="ARBA00007447"/>
    </source>
</evidence>
<feature type="domain" description="Peptidase A1" evidence="3">
    <location>
        <begin position="48"/>
        <end position="387"/>
    </location>
</feature>
<evidence type="ECO:0000313" key="6">
    <source>
        <dbReference type="EMBL" id="KAF2307635.1"/>
    </source>
</evidence>
<dbReference type="EMBL" id="JAAGAX010000008">
    <property type="protein sequence ID" value="KAF2307633.1"/>
    <property type="molecule type" value="Genomic_DNA"/>
</dbReference>
<dbReference type="Pfam" id="PF14543">
    <property type="entry name" value="TAXi_N"/>
    <property type="match status" value="1"/>
</dbReference>
<sequence length="391" mass="44986">MDYESYALTSLARDEERLKHLTILPSVGLGQSPSSVVVPLFAESNGEHVVVLRIGEEKIQTQLLLDTGSSIIWWQCYPCEKCYNQKNIPKYNRMRSRSFESIRCSSNKCDQSHPDISCSPQGRCFYRIKYLDNDTTSGVLAIEELSSLDGRFSYKVIFGCGTHNPGKYFLGVYAGILGFQNLKYSFPTQIRAAKFSFCLITQTEMSTALYLYDFPTPHDKSIVVSLQRHPFYDFSFYYVEFKGISIHGEMLEVSPDKWEINSDGSYGVLLDTGTRITRFPREIYTQFRDKFVDETEDFVPLRVSYWGLDACYKTNIYYLNYFPEVSLHFTDEKVLHLDPRQVLYEVQTGVYCLAFAPLDRSLTMLGSYQLGRTRLSFNLAEHTVTFSSNDC</sequence>
<dbReference type="SUPFAM" id="SSF50630">
    <property type="entry name" value="Acid proteases"/>
    <property type="match status" value="1"/>
</dbReference>
<evidence type="ECO:0000313" key="7">
    <source>
        <dbReference type="Proteomes" id="UP000467840"/>
    </source>
</evidence>
<dbReference type="InterPro" id="IPR033121">
    <property type="entry name" value="PEPTIDASE_A1"/>
</dbReference>
<protein>
    <recommendedName>
        <fullName evidence="3">Peptidase A1 domain-containing protein</fullName>
    </recommendedName>
</protein>
<dbReference type="Proteomes" id="UP000467840">
    <property type="component" value="Chromosome 9"/>
</dbReference>
<evidence type="ECO:0000259" key="3">
    <source>
        <dbReference type="PROSITE" id="PS51767"/>
    </source>
</evidence>
<dbReference type="PANTHER" id="PTHR13683">
    <property type="entry name" value="ASPARTYL PROTEASES"/>
    <property type="match status" value="1"/>
</dbReference>
<proteinExistence type="inferred from homology"/>
<dbReference type="Gene3D" id="2.40.70.10">
    <property type="entry name" value="Acid Proteases"/>
    <property type="match status" value="2"/>
</dbReference>
<keyword evidence="7" id="KW-1185">Reference proteome</keyword>
<dbReference type="PROSITE" id="PS51767">
    <property type="entry name" value="PEPTIDASE_A1"/>
    <property type="match status" value="1"/>
</dbReference>
<dbReference type="EMBL" id="JAAGAX010000008">
    <property type="protein sequence ID" value="KAF2307635.1"/>
    <property type="molecule type" value="Genomic_DNA"/>
</dbReference>
<dbReference type="InterPro" id="IPR001461">
    <property type="entry name" value="Aspartic_peptidase_A1"/>
</dbReference>
<comment type="caution">
    <text evidence="4">The sequence shown here is derived from an EMBL/GenBank/DDBJ whole genome shotgun (WGS) entry which is preliminary data.</text>
</comment>
<reference evidence="4 7" key="1">
    <citation type="journal article" date="2020" name="Mol. Plant">
        <title>The Chromosome-Based Rubber Tree Genome Provides New Insights into Spurge Genome Evolution and Rubber Biosynthesis.</title>
        <authorList>
            <person name="Liu J."/>
            <person name="Shi C."/>
            <person name="Shi C.C."/>
            <person name="Li W."/>
            <person name="Zhang Q.J."/>
            <person name="Zhang Y."/>
            <person name="Li K."/>
            <person name="Lu H.F."/>
            <person name="Shi C."/>
            <person name="Zhu S.T."/>
            <person name="Xiao Z.Y."/>
            <person name="Nan H."/>
            <person name="Yue Y."/>
            <person name="Zhu X.G."/>
            <person name="Wu Y."/>
            <person name="Hong X.N."/>
            <person name="Fan G.Y."/>
            <person name="Tong Y."/>
            <person name="Zhang D."/>
            <person name="Mao C.L."/>
            <person name="Liu Y.L."/>
            <person name="Hao S.J."/>
            <person name="Liu W.Q."/>
            <person name="Lv M.Q."/>
            <person name="Zhang H.B."/>
            <person name="Liu Y."/>
            <person name="Hu-Tang G.R."/>
            <person name="Wang J.P."/>
            <person name="Wang J.H."/>
            <person name="Sun Y.H."/>
            <person name="Ni S.B."/>
            <person name="Chen W.B."/>
            <person name="Zhang X.C."/>
            <person name="Jiao Y.N."/>
            <person name="Eichler E.E."/>
            <person name="Li G.H."/>
            <person name="Liu X."/>
            <person name="Gao L.Z."/>
        </authorList>
    </citation>
    <scope>NUCLEOTIDE SEQUENCE [LARGE SCALE GENOMIC DNA]</scope>
    <source>
        <strain evidence="7">cv. GT1</strain>
        <tissue evidence="4">Leaf</tissue>
    </source>
</reference>
<name>A0A6A6M1Q8_HEVBR</name>
<dbReference type="GO" id="GO:0006508">
    <property type="term" value="P:proteolysis"/>
    <property type="evidence" value="ECO:0007669"/>
    <property type="project" value="InterPro"/>
</dbReference>
<dbReference type="InterPro" id="IPR021109">
    <property type="entry name" value="Peptidase_aspartic_dom_sf"/>
</dbReference>
<feature type="active site" evidence="2">
    <location>
        <position position="66"/>
    </location>
</feature>
<evidence type="ECO:0000313" key="5">
    <source>
        <dbReference type="EMBL" id="KAF2307633.1"/>
    </source>
</evidence>
<feature type="active site" evidence="2">
    <location>
        <position position="271"/>
    </location>
</feature>
<dbReference type="PANTHER" id="PTHR13683:SF679">
    <property type="entry name" value="ASPARTYL PROTEASE FAMILY PROTEIN 2"/>
    <property type="match status" value="1"/>
</dbReference>
<dbReference type="GO" id="GO:0004190">
    <property type="term" value="F:aspartic-type endopeptidase activity"/>
    <property type="evidence" value="ECO:0007669"/>
    <property type="project" value="InterPro"/>
</dbReference>
<dbReference type="InterPro" id="IPR032799">
    <property type="entry name" value="TAXi_C"/>
</dbReference>
<gene>
    <name evidence="4" type="ORF">GH714_030447</name>
    <name evidence="5" type="ORF">GH714_030453</name>
    <name evidence="6" type="ORF">GH714_030471</name>
</gene>
<accession>A0A6A6M1Q8</accession>
<evidence type="ECO:0000313" key="4">
    <source>
        <dbReference type="EMBL" id="KAF2307631.1"/>
    </source>
</evidence>
<dbReference type="AlphaFoldDB" id="A0A6A6M1Q8"/>
<organism evidence="4 7">
    <name type="scientific">Hevea brasiliensis</name>
    <name type="common">Para rubber tree</name>
    <name type="synonym">Siphonia brasiliensis</name>
    <dbReference type="NCBI Taxonomy" id="3981"/>
    <lineage>
        <taxon>Eukaryota</taxon>
        <taxon>Viridiplantae</taxon>
        <taxon>Streptophyta</taxon>
        <taxon>Embryophyta</taxon>
        <taxon>Tracheophyta</taxon>
        <taxon>Spermatophyta</taxon>
        <taxon>Magnoliopsida</taxon>
        <taxon>eudicotyledons</taxon>
        <taxon>Gunneridae</taxon>
        <taxon>Pentapetalae</taxon>
        <taxon>rosids</taxon>
        <taxon>fabids</taxon>
        <taxon>Malpighiales</taxon>
        <taxon>Euphorbiaceae</taxon>
        <taxon>Crotonoideae</taxon>
        <taxon>Micrandreae</taxon>
        <taxon>Hevea</taxon>
    </lineage>
</organism>
<dbReference type="Pfam" id="PF14541">
    <property type="entry name" value="TAXi_C"/>
    <property type="match status" value="1"/>
</dbReference>
<evidence type="ECO:0000256" key="2">
    <source>
        <dbReference type="PIRSR" id="PIRSR601461-1"/>
    </source>
</evidence>
<comment type="similarity">
    <text evidence="1">Belongs to the peptidase A1 family.</text>
</comment>